<proteinExistence type="predicted"/>
<evidence type="ECO:0000313" key="1">
    <source>
        <dbReference type="EMBL" id="GGI18071.1"/>
    </source>
</evidence>
<dbReference type="Proteomes" id="UP000626244">
    <property type="component" value="Unassembled WGS sequence"/>
</dbReference>
<reference evidence="2" key="1">
    <citation type="journal article" date="2019" name="Int. J. Syst. Evol. Microbiol.">
        <title>The Global Catalogue of Microorganisms (GCM) 10K type strain sequencing project: providing services to taxonomists for standard genome sequencing and annotation.</title>
        <authorList>
            <consortium name="The Broad Institute Genomics Platform"/>
            <consortium name="The Broad Institute Genome Sequencing Center for Infectious Disease"/>
            <person name="Wu L."/>
            <person name="Ma J."/>
        </authorList>
    </citation>
    <scope>NUCLEOTIDE SEQUENCE [LARGE SCALE GENOMIC DNA]</scope>
    <source>
        <strain evidence="2">CGMCC 1.14993</strain>
    </source>
</reference>
<comment type="caution">
    <text evidence="1">The sequence shown here is derived from an EMBL/GenBank/DDBJ whole genome shotgun (WGS) entry which is preliminary data.</text>
</comment>
<keyword evidence="2" id="KW-1185">Reference proteome</keyword>
<protein>
    <submittedName>
        <fullName evidence="1">Uncharacterized protein</fullName>
    </submittedName>
</protein>
<dbReference type="AlphaFoldDB" id="A0A8J3AWV3"/>
<gene>
    <name evidence="1" type="ORF">GCM10007380_41090</name>
</gene>
<name>A0A8J3AWV3_9BACI</name>
<dbReference type="RefSeq" id="WP_213087747.1">
    <property type="nucleotide sequence ID" value="NZ_BMHB01000005.1"/>
</dbReference>
<dbReference type="EMBL" id="BMHB01000005">
    <property type="protein sequence ID" value="GGI18071.1"/>
    <property type="molecule type" value="Genomic_DNA"/>
</dbReference>
<sequence>MYGILLRKEHVLEIESLVLRSIKEIEQELSTKHFNESVRSELLQKKIILTEVYSRLPL</sequence>
<accession>A0A8J3AWV3</accession>
<organism evidence="1 2">
    <name type="scientific">Gottfriedia solisilvae</name>
    <dbReference type="NCBI Taxonomy" id="1516104"/>
    <lineage>
        <taxon>Bacteria</taxon>
        <taxon>Bacillati</taxon>
        <taxon>Bacillota</taxon>
        <taxon>Bacilli</taxon>
        <taxon>Bacillales</taxon>
        <taxon>Bacillaceae</taxon>
        <taxon>Gottfriedia</taxon>
    </lineage>
</organism>
<evidence type="ECO:0000313" key="2">
    <source>
        <dbReference type="Proteomes" id="UP000626244"/>
    </source>
</evidence>